<protein>
    <recommendedName>
        <fullName evidence="1">DUF6906 domain-containing protein</fullName>
    </recommendedName>
</protein>
<keyword evidence="3" id="KW-1185">Reference proteome</keyword>
<evidence type="ECO:0000259" key="1">
    <source>
        <dbReference type="Pfam" id="PF21847"/>
    </source>
</evidence>
<organism evidence="2 3">
    <name type="scientific">Enterococcus wangshanyuanii</name>
    <dbReference type="NCBI Taxonomy" id="2005703"/>
    <lineage>
        <taxon>Bacteria</taxon>
        <taxon>Bacillati</taxon>
        <taxon>Bacillota</taxon>
        <taxon>Bacilli</taxon>
        <taxon>Lactobacillales</taxon>
        <taxon>Enterococcaceae</taxon>
        <taxon>Enterococcus</taxon>
    </lineage>
</organism>
<name>A0ABQ1PAI9_9ENTE</name>
<evidence type="ECO:0000313" key="3">
    <source>
        <dbReference type="Proteomes" id="UP000630615"/>
    </source>
</evidence>
<proteinExistence type="predicted"/>
<evidence type="ECO:0000313" key="2">
    <source>
        <dbReference type="EMBL" id="GGC92783.1"/>
    </source>
</evidence>
<dbReference type="InterPro" id="IPR054201">
    <property type="entry name" value="DUF6906"/>
</dbReference>
<sequence length="55" mass="6575">MKRGKKPTRRQKQLIEQQKIGNQFLNPNKWLVRQFSASKMLLIHKETGKTRELVL</sequence>
<dbReference type="Proteomes" id="UP000630615">
    <property type="component" value="Unassembled WGS sequence"/>
</dbReference>
<dbReference type="Pfam" id="PF21847">
    <property type="entry name" value="DUF6906"/>
    <property type="match status" value="1"/>
</dbReference>
<gene>
    <name evidence="2" type="ORF">GCM10011573_23000</name>
</gene>
<reference evidence="3" key="1">
    <citation type="journal article" date="2019" name="Int. J. Syst. Evol. Microbiol.">
        <title>The Global Catalogue of Microorganisms (GCM) 10K type strain sequencing project: providing services to taxonomists for standard genome sequencing and annotation.</title>
        <authorList>
            <consortium name="The Broad Institute Genomics Platform"/>
            <consortium name="The Broad Institute Genome Sequencing Center for Infectious Disease"/>
            <person name="Wu L."/>
            <person name="Ma J."/>
        </authorList>
    </citation>
    <scope>NUCLEOTIDE SEQUENCE [LARGE SCALE GENOMIC DNA]</scope>
    <source>
        <strain evidence="3">CGMCC 1.15942</strain>
    </source>
</reference>
<dbReference type="RefSeq" id="WP_188634494.1">
    <property type="nucleotide sequence ID" value="NZ_BMKI01000004.1"/>
</dbReference>
<feature type="domain" description="DUF6906" evidence="1">
    <location>
        <begin position="1"/>
        <end position="52"/>
    </location>
</feature>
<accession>A0ABQ1PAI9</accession>
<comment type="caution">
    <text evidence="2">The sequence shown here is derived from an EMBL/GenBank/DDBJ whole genome shotgun (WGS) entry which is preliminary data.</text>
</comment>
<dbReference type="EMBL" id="BMKI01000004">
    <property type="protein sequence ID" value="GGC92783.1"/>
    <property type="molecule type" value="Genomic_DNA"/>
</dbReference>